<dbReference type="Proteomes" id="UP000777935">
    <property type="component" value="Unassembled WGS sequence"/>
</dbReference>
<dbReference type="RefSeq" id="WP_174139264.1">
    <property type="nucleotide sequence ID" value="NZ_JABUFE010000010.1"/>
</dbReference>
<dbReference type="InterPro" id="IPR006311">
    <property type="entry name" value="TAT_signal"/>
</dbReference>
<organism evidence="2 3">
    <name type="scientific">Parasulfitobacter algicola</name>
    <dbReference type="NCBI Taxonomy" id="2614809"/>
    <lineage>
        <taxon>Bacteria</taxon>
        <taxon>Pseudomonadati</taxon>
        <taxon>Pseudomonadota</taxon>
        <taxon>Alphaproteobacteria</taxon>
        <taxon>Rhodobacterales</taxon>
        <taxon>Roseobacteraceae</taxon>
        <taxon>Parasulfitobacter</taxon>
    </lineage>
</organism>
<comment type="caution">
    <text evidence="2">The sequence shown here is derived from an EMBL/GenBank/DDBJ whole genome shotgun (WGS) entry which is preliminary data.</text>
</comment>
<evidence type="ECO:0000313" key="3">
    <source>
        <dbReference type="Proteomes" id="UP000777935"/>
    </source>
</evidence>
<dbReference type="Pfam" id="PF07394">
    <property type="entry name" value="DUF1501"/>
    <property type="match status" value="1"/>
</dbReference>
<feature type="signal peptide" evidence="1">
    <location>
        <begin position="1"/>
        <end position="29"/>
    </location>
</feature>
<dbReference type="PANTHER" id="PTHR43737">
    <property type="entry name" value="BLL7424 PROTEIN"/>
    <property type="match status" value="1"/>
</dbReference>
<name>A0ABX2IZE7_9RHOB</name>
<protein>
    <submittedName>
        <fullName evidence="2">DUF1501 domain-containing protein</fullName>
    </submittedName>
</protein>
<dbReference type="PROSITE" id="PS51318">
    <property type="entry name" value="TAT"/>
    <property type="match status" value="1"/>
</dbReference>
<dbReference type="EMBL" id="JABUFE010000010">
    <property type="protein sequence ID" value="NSX56109.1"/>
    <property type="molecule type" value="Genomic_DNA"/>
</dbReference>
<sequence>MTQINRRKFITALGCSAAASPFLTPIALAAGPWDARLVVIILRGGMDGLDVARPYGDPAFSMLRRGLAKDRDASHDLDGFFSAHPALDPIIPLWTKGELGFVQAVSTPYRDKRSHFDGQDLLEAGTTDLGQGARDGWLNRMLQTVPGITAQTGFAIGREEMRVMSGSAPFGSWSPDADLNLSPQAIRLLELVYHDHPNFRDAAAEAMDIAKSLDLGDVQMEPDQMMMQMQQRQRQTSEGGEHTHVARFAADRLKGDTRIATFSINGWDTHANQARGMKNALARLSDTIVTLRDELGPIWGKTAVLAMTEFGRTARENGTKGTDHGTGGAMITAGGALRGGQVLGQWPGLTEAALYDRRDLMPTADVRGYSAWVMKGLFGLDQSTLESAIFPGLDMGANPGLLA</sequence>
<dbReference type="InterPro" id="IPR010869">
    <property type="entry name" value="DUF1501"/>
</dbReference>
<evidence type="ECO:0000256" key="1">
    <source>
        <dbReference type="SAM" id="SignalP"/>
    </source>
</evidence>
<evidence type="ECO:0000313" key="2">
    <source>
        <dbReference type="EMBL" id="NSX56109.1"/>
    </source>
</evidence>
<gene>
    <name evidence="2" type="ORF">HRQ87_15045</name>
</gene>
<reference evidence="2 3" key="1">
    <citation type="submission" date="2020-06" db="EMBL/GenBank/DDBJ databases">
        <title>Sulfitobacter algicola sp. nov., isolated from green algae.</title>
        <authorList>
            <person name="Wang C."/>
        </authorList>
    </citation>
    <scope>NUCLEOTIDE SEQUENCE [LARGE SCALE GENOMIC DNA]</scope>
    <source>
        <strain evidence="2 3">1151</strain>
    </source>
</reference>
<feature type="chain" id="PRO_5046443429" evidence="1">
    <location>
        <begin position="30"/>
        <end position="403"/>
    </location>
</feature>
<proteinExistence type="predicted"/>
<keyword evidence="3" id="KW-1185">Reference proteome</keyword>
<keyword evidence="1" id="KW-0732">Signal</keyword>
<accession>A0ABX2IZE7</accession>
<dbReference type="PANTHER" id="PTHR43737:SF1">
    <property type="entry name" value="DUF1501 DOMAIN-CONTAINING PROTEIN"/>
    <property type="match status" value="1"/>
</dbReference>